<dbReference type="Gene3D" id="2.60.120.260">
    <property type="entry name" value="Galactose-binding domain-like"/>
    <property type="match status" value="1"/>
</dbReference>
<sequence length="433" mass="49965">MSLQTQIQLQTARILNVPLQTYEKDFSFIVNGEEFKTSRIISDLISPKICSFHKVDPTINSFIINTQSKGHFSRILSLSTFSIQSIREEELEFFSEVIEILGNDSIKIKNAEKTIQITEENVFSLLQHHEKLGILFASEIVSEIEFISSHFFSLCEKCDDELKKLRIDTLERIIENLNLHLIDENQLLKTINGLYITDRSYARLYAHVLFENVELSAIDEFLNIFDYNDLSLESWKSISSRLRQTVKKSNDERPTARYADAEKLFEPKNESDFDGILKYLRDQTNNNIKSKVNITASALDTDYPPSNSVIYEDKSTIFHADQSEPNPWICFEFKENRVSPTNYQIRSKHTEGQGGCHPKSWVIEGSNDNSSWEKLDAQSNCSILNGMSITHLFSIDNSSSKQFRFIRMKLTDKAWCGSHHLEFSSFELYGKLI</sequence>
<organism evidence="2 3">
    <name type="scientific">Tritrichomonas musculus</name>
    <dbReference type="NCBI Taxonomy" id="1915356"/>
    <lineage>
        <taxon>Eukaryota</taxon>
        <taxon>Metamonada</taxon>
        <taxon>Parabasalia</taxon>
        <taxon>Tritrichomonadida</taxon>
        <taxon>Tritrichomonadidae</taxon>
        <taxon>Tritrichomonas</taxon>
    </lineage>
</organism>
<reference evidence="2 3" key="1">
    <citation type="submission" date="2024-04" db="EMBL/GenBank/DDBJ databases">
        <title>Tritrichomonas musculus Genome.</title>
        <authorList>
            <person name="Alves-Ferreira E."/>
            <person name="Grigg M."/>
            <person name="Lorenzi H."/>
            <person name="Galac M."/>
        </authorList>
    </citation>
    <scope>NUCLEOTIDE SEQUENCE [LARGE SCALE GENOMIC DNA]</scope>
    <source>
        <strain evidence="2 3">EAF2021</strain>
    </source>
</reference>
<dbReference type="SUPFAM" id="SSF49785">
    <property type="entry name" value="Galactose-binding domain-like"/>
    <property type="match status" value="1"/>
</dbReference>
<dbReference type="EMBL" id="JAPFFF010000051">
    <property type="protein sequence ID" value="KAK8839625.1"/>
    <property type="molecule type" value="Genomic_DNA"/>
</dbReference>
<feature type="domain" description="F5/8 type C" evidence="1">
    <location>
        <begin position="293"/>
        <end position="415"/>
    </location>
</feature>
<evidence type="ECO:0000313" key="2">
    <source>
        <dbReference type="EMBL" id="KAK8839625.1"/>
    </source>
</evidence>
<dbReference type="InterPro" id="IPR008979">
    <property type="entry name" value="Galactose-bd-like_sf"/>
</dbReference>
<dbReference type="Proteomes" id="UP001470230">
    <property type="component" value="Unassembled WGS sequence"/>
</dbReference>
<evidence type="ECO:0000259" key="1">
    <source>
        <dbReference type="Pfam" id="PF00754"/>
    </source>
</evidence>
<accession>A0ABR2H0F1</accession>
<dbReference type="Pfam" id="PF00754">
    <property type="entry name" value="F5_F8_type_C"/>
    <property type="match status" value="1"/>
</dbReference>
<keyword evidence="3" id="KW-1185">Reference proteome</keyword>
<gene>
    <name evidence="2" type="ORF">M9Y10_031991</name>
</gene>
<dbReference type="InterPro" id="IPR000421">
    <property type="entry name" value="FA58C"/>
</dbReference>
<evidence type="ECO:0000313" key="3">
    <source>
        <dbReference type="Proteomes" id="UP001470230"/>
    </source>
</evidence>
<name>A0ABR2H0F1_9EUKA</name>
<protein>
    <recommendedName>
        <fullName evidence="1">F5/8 type C domain-containing protein</fullName>
    </recommendedName>
</protein>
<proteinExistence type="predicted"/>
<comment type="caution">
    <text evidence="2">The sequence shown here is derived from an EMBL/GenBank/DDBJ whole genome shotgun (WGS) entry which is preliminary data.</text>
</comment>